<evidence type="ECO:0000313" key="3">
    <source>
        <dbReference type="EMBL" id="KAK1351532.1"/>
    </source>
</evidence>
<dbReference type="PANTHER" id="PTHR45786">
    <property type="entry name" value="DNA BINDING PROTEIN-LIKE"/>
    <property type="match status" value="1"/>
</dbReference>
<gene>
    <name evidence="3" type="ORF">POM88_054219</name>
</gene>
<evidence type="ECO:0000313" key="4">
    <source>
        <dbReference type="Proteomes" id="UP001237642"/>
    </source>
</evidence>
<proteinExistence type="predicted"/>
<accession>A0AAD8GMM4</accession>
<organism evidence="3 4">
    <name type="scientific">Heracleum sosnowskyi</name>
    <dbReference type="NCBI Taxonomy" id="360622"/>
    <lineage>
        <taxon>Eukaryota</taxon>
        <taxon>Viridiplantae</taxon>
        <taxon>Streptophyta</taxon>
        <taxon>Embryophyta</taxon>
        <taxon>Tracheophyta</taxon>
        <taxon>Spermatophyta</taxon>
        <taxon>Magnoliopsida</taxon>
        <taxon>eudicotyledons</taxon>
        <taxon>Gunneridae</taxon>
        <taxon>Pentapetalae</taxon>
        <taxon>asterids</taxon>
        <taxon>campanulids</taxon>
        <taxon>Apiales</taxon>
        <taxon>Apiaceae</taxon>
        <taxon>Apioideae</taxon>
        <taxon>apioid superclade</taxon>
        <taxon>Tordylieae</taxon>
        <taxon>Tordyliinae</taxon>
        <taxon>Heracleum</taxon>
    </lineage>
</organism>
<name>A0AAD8GMM4_9APIA</name>
<feature type="domain" description="Helitron helicase-like" evidence="2">
    <location>
        <begin position="310"/>
        <end position="356"/>
    </location>
</feature>
<evidence type="ECO:0000259" key="2">
    <source>
        <dbReference type="Pfam" id="PF14214"/>
    </source>
</evidence>
<feature type="compositionally biased region" description="Acidic residues" evidence="1">
    <location>
        <begin position="133"/>
        <end position="145"/>
    </location>
</feature>
<feature type="region of interest" description="Disordered" evidence="1">
    <location>
        <begin position="111"/>
        <end position="153"/>
    </location>
</feature>
<keyword evidence="4" id="KW-1185">Reference proteome</keyword>
<reference evidence="3" key="1">
    <citation type="submission" date="2023-02" db="EMBL/GenBank/DDBJ databases">
        <title>Genome of toxic invasive species Heracleum sosnowskyi carries increased number of genes despite the absence of recent whole-genome duplications.</title>
        <authorList>
            <person name="Schelkunov M."/>
            <person name="Shtratnikova V."/>
            <person name="Makarenko M."/>
            <person name="Klepikova A."/>
            <person name="Omelchenko D."/>
            <person name="Novikova G."/>
            <person name="Obukhova E."/>
            <person name="Bogdanov V."/>
            <person name="Penin A."/>
            <person name="Logacheva M."/>
        </authorList>
    </citation>
    <scope>NUCLEOTIDE SEQUENCE</scope>
    <source>
        <strain evidence="3">Hsosn_3</strain>
        <tissue evidence="3">Leaf</tissue>
    </source>
</reference>
<dbReference type="AlphaFoldDB" id="A0AAD8GMM4"/>
<comment type="caution">
    <text evidence="3">The sequence shown here is derived from an EMBL/GenBank/DDBJ whole genome shotgun (WGS) entry which is preliminary data.</text>
</comment>
<dbReference type="Pfam" id="PF14214">
    <property type="entry name" value="Helitron_like_N"/>
    <property type="match status" value="1"/>
</dbReference>
<evidence type="ECO:0000256" key="1">
    <source>
        <dbReference type="SAM" id="MobiDB-lite"/>
    </source>
</evidence>
<dbReference type="InterPro" id="IPR025476">
    <property type="entry name" value="Helitron_helicase-like"/>
</dbReference>
<sequence>MKPKAVDSLNREIRVKKTIYNRVMESMNRDVCSTPILSENHYQSTPPASDSPRSNITKIRSTLPFKRKPSAAKSKFKVCTSTRKLTEQDFNVTEEENSDLYDDQIETSRIRDFTDTDEDFDSEVQCSDHSSTDDEEMDSDSENEDGCLRTANDVQHGKVGSKYQIPDEYASLGGPSAKCSKCNTLMWKEERVNKNVTKEWKRNHISASDEVAGIMVPSTDNIGPNRDIIIQRKVGGGFQRVSYIHPKLMALQYPILFPNGEDGYHNKILFQSTDPDSDKDRDMISMKDYYSYRFQVRENEGMTPRLSGRLFQQVFKLKLEQLLTEIKKKNLFGVCVGVMYVVEFQKRGLPHVHMLIWLDSASKKKLKENVDKFVSAEILDPVKDPVGYTAVKAFMVHGPCGLQNPKSPCMKDLKCIRCFPKKYCARTMFDDSGFPIYKRRRRRNRQPQRTDEPVDEIQAYFDGRYVCGAEAAYRIFGFPIHHRTLSVERLLFHLPRQRNCTFDATESLEKVAEREKERLSKLEDFFLSNCNDVNARKYTYDEIPQHYVWNDGERRWNLRKRGKQIGCLSYAHHTSGEVWFLRMLLTKVRGPTSF</sequence>
<reference evidence="3" key="2">
    <citation type="submission" date="2023-05" db="EMBL/GenBank/DDBJ databases">
        <authorList>
            <person name="Schelkunov M.I."/>
        </authorList>
    </citation>
    <scope>NUCLEOTIDE SEQUENCE</scope>
    <source>
        <strain evidence="3">Hsosn_3</strain>
        <tissue evidence="3">Leaf</tissue>
    </source>
</reference>
<dbReference type="PANTHER" id="PTHR45786:SF74">
    <property type="entry name" value="ATP-DEPENDENT DNA HELICASE"/>
    <property type="match status" value="1"/>
</dbReference>
<protein>
    <recommendedName>
        <fullName evidence="2">Helitron helicase-like domain-containing protein</fullName>
    </recommendedName>
</protein>
<dbReference type="Proteomes" id="UP001237642">
    <property type="component" value="Unassembled WGS sequence"/>
</dbReference>
<dbReference type="EMBL" id="JAUIZM010000031">
    <property type="protein sequence ID" value="KAK1351532.1"/>
    <property type="molecule type" value="Genomic_DNA"/>
</dbReference>